<evidence type="ECO:0000259" key="6">
    <source>
        <dbReference type="PROSITE" id="PS00631"/>
    </source>
</evidence>
<evidence type="ECO:0000256" key="4">
    <source>
        <dbReference type="ARBA" id="ARBA00022801"/>
    </source>
</evidence>
<organism evidence="7 8">
    <name type="scientific">Gluconobacter morbifer G707</name>
    <dbReference type="NCBI Taxonomy" id="1088869"/>
    <lineage>
        <taxon>Bacteria</taxon>
        <taxon>Pseudomonadati</taxon>
        <taxon>Pseudomonadota</taxon>
        <taxon>Alphaproteobacteria</taxon>
        <taxon>Acetobacterales</taxon>
        <taxon>Acetobacteraceae</taxon>
        <taxon>Gluconobacter</taxon>
    </lineage>
</organism>
<protein>
    <submittedName>
        <fullName evidence="7">Leucine aminopeptidase</fullName>
    </submittedName>
</protein>
<dbReference type="PANTHER" id="PTHR11963">
    <property type="entry name" value="LEUCINE AMINOPEPTIDASE-RELATED"/>
    <property type="match status" value="1"/>
</dbReference>
<dbReference type="GO" id="GO:0030145">
    <property type="term" value="F:manganese ion binding"/>
    <property type="evidence" value="ECO:0007669"/>
    <property type="project" value="InterPro"/>
</dbReference>
<comment type="caution">
    <text evidence="7">The sequence shown here is derived from an EMBL/GenBank/DDBJ whole genome shotgun (WGS) entry which is preliminary data.</text>
</comment>
<keyword evidence="2 7" id="KW-0031">Aminopeptidase</keyword>
<dbReference type="GO" id="GO:0006508">
    <property type="term" value="P:proteolysis"/>
    <property type="evidence" value="ECO:0007669"/>
    <property type="project" value="UniProtKB-KW"/>
</dbReference>
<dbReference type="EMBL" id="AGQV01000001">
    <property type="protein sequence ID" value="EHH69319.1"/>
    <property type="molecule type" value="Genomic_DNA"/>
</dbReference>
<name>G6XGL1_9PROT</name>
<dbReference type="GO" id="GO:0005737">
    <property type="term" value="C:cytoplasm"/>
    <property type="evidence" value="ECO:0007669"/>
    <property type="project" value="InterPro"/>
</dbReference>
<dbReference type="PANTHER" id="PTHR11963:SF20">
    <property type="entry name" value="PEPTIDASE B"/>
    <property type="match status" value="1"/>
</dbReference>
<dbReference type="Gene3D" id="3.40.220.10">
    <property type="entry name" value="Leucine Aminopeptidase, subunit E, domain 1"/>
    <property type="match status" value="1"/>
</dbReference>
<keyword evidence="8" id="KW-1185">Reference proteome</keyword>
<keyword evidence="4" id="KW-0378">Hydrolase</keyword>
<dbReference type="PROSITE" id="PS00631">
    <property type="entry name" value="CYTOSOL_AP"/>
    <property type="match status" value="1"/>
</dbReference>
<dbReference type="AlphaFoldDB" id="G6XGL1"/>
<dbReference type="eggNOG" id="COG0260">
    <property type="taxonomic scope" value="Bacteria"/>
</dbReference>
<evidence type="ECO:0000256" key="1">
    <source>
        <dbReference type="ARBA" id="ARBA00009528"/>
    </source>
</evidence>
<evidence type="ECO:0000256" key="5">
    <source>
        <dbReference type="ARBA" id="ARBA00023211"/>
    </source>
</evidence>
<dbReference type="Pfam" id="PF00883">
    <property type="entry name" value="Peptidase_M17"/>
    <property type="match status" value="1"/>
</dbReference>
<dbReference type="SUPFAM" id="SSF53187">
    <property type="entry name" value="Zn-dependent exopeptidases"/>
    <property type="match status" value="1"/>
</dbReference>
<dbReference type="InterPro" id="IPR011356">
    <property type="entry name" value="Leucine_aapep/pepB"/>
</dbReference>
<dbReference type="PRINTS" id="PR00481">
    <property type="entry name" value="LAMNOPPTDASE"/>
</dbReference>
<dbReference type="CDD" id="cd00433">
    <property type="entry name" value="Peptidase_M17"/>
    <property type="match status" value="1"/>
</dbReference>
<dbReference type="Proteomes" id="UP000004949">
    <property type="component" value="Unassembled WGS sequence"/>
</dbReference>
<feature type="domain" description="Cytosol aminopeptidase" evidence="6">
    <location>
        <begin position="333"/>
        <end position="340"/>
    </location>
</feature>
<evidence type="ECO:0000256" key="2">
    <source>
        <dbReference type="ARBA" id="ARBA00022438"/>
    </source>
</evidence>
<comment type="similarity">
    <text evidence="1">Belongs to the peptidase M17 family.</text>
</comment>
<accession>G6XGL1</accession>
<dbReference type="STRING" id="1088869.GMO_06260"/>
<evidence type="ECO:0000313" key="7">
    <source>
        <dbReference type="EMBL" id="EHH69319.1"/>
    </source>
</evidence>
<dbReference type="InterPro" id="IPR000819">
    <property type="entry name" value="Peptidase_M17_C"/>
</dbReference>
<evidence type="ECO:0000313" key="8">
    <source>
        <dbReference type="Proteomes" id="UP000004949"/>
    </source>
</evidence>
<dbReference type="InterPro" id="IPR043472">
    <property type="entry name" value="Macro_dom-like"/>
</dbReference>
<dbReference type="PATRIC" id="fig|1088869.3.peg.636"/>
<dbReference type="Gene3D" id="3.40.630.10">
    <property type="entry name" value="Zn peptidases"/>
    <property type="match status" value="1"/>
</dbReference>
<dbReference type="GO" id="GO:0070006">
    <property type="term" value="F:metalloaminopeptidase activity"/>
    <property type="evidence" value="ECO:0007669"/>
    <property type="project" value="InterPro"/>
</dbReference>
<reference evidence="7 8" key="1">
    <citation type="submission" date="2011-10" db="EMBL/GenBank/DDBJ databases">
        <title>Genome sequence of Gluconobacter morbifer G707, isolated from Drosophila gut.</title>
        <authorList>
            <person name="Lee W.-J."/>
            <person name="Kim E.-K."/>
        </authorList>
    </citation>
    <scope>NUCLEOTIDE SEQUENCE [LARGE SCALE GENOMIC DNA]</scope>
    <source>
        <strain evidence="7 8">G707</strain>
    </source>
</reference>
<gene>
    <name evidence="7" type="ORF">GMO_06260</name>
</gene>
<keyword evidence="5" id="KW-0464">Manganese</keyword>
<evidence type="ECO:0000256" key="3">
    <source>
        <dbReference type="ARBA" id="ARBA00022670"/>
    </source>
</evidence>
<proteinExistence type="inferred from homology"/>
<keyword evidence="3" id="KW-0645">Protease</keyword>
<sequence>MVGCLRSKSKRSKPSGFIFSGKKDMSAHIQLPFATSAEAPAARQVHLVAADDATTVSALLGDHAGFLTGQGFKPEDGAFTLIPSGESVGAALLCVSRDRSHDPMAFGLLGTKLLAGDWVPVLHGLEESARESAILGFCMGAYSYRVGERKAGKARMVVPDDAAKLVALAKANWLGRDLINMPANLLGPQDLANAASKALSHRGATTTVISGDELMASYPCLAQVGEGSERKPAVVVARWKAREGAPRVSLIGKGVCFDTGGYDLKPPAGMLRMKKDMGGAALMLALMCAAIDARLDVDLELRLGCVENSVSGHAMRPGDVLQTRSGLTVEIGNTDAEGRLVLCDLITEAAETKPDYILDAATLTGAARVALGPDLPALFTNDDQWGSVFLESGKKTADALWRMPLWHGYDAWLDSKVADLGNITSRPMAGAITAALYLQRFVPEGQKWAHLDTYAWNDATSPGRPEGGETLGLRGLFEMLTALNKNT</sequence>